<comment type="function">
    <text evidence="1">Thiol-specific peroxidase that catalyzes the reduction of hydrogen peroxide and organic hydroperoxides to water and alcohols, respectively. Plays a role in cell protection against oxidative stress by detoxifying peroxides and as sensor of hydrogen peroxide-mediated signaling events.</text>
</comment>
<evidence type="ECO:0000256" key="7">
    <source>
        <dbReference type="ARBA" id="ARBA00023157"/>
    </source>
</evidence>
<keyword evidence="7" id="KW-1015">Disulfide bond</keyword>
<comment type="subunit">
    <text evidence="2">Monomer.</text>
</comment>
<evidence type="ECO:0000256" key="2">
    <source>
        <dbReference type="ARBA" id="ARBA00011245"/>
    </source>
</evidence>
<organism evidence="14 15">
    <name type="scientific">Collimonas pratensis</name>
    <dbReference type="NCBI Taxonomy" id="279113"/>
    <lineage>
        <taxon>Bacteria</taxon>
        <taxon>Pseudomonadati</taxon>
        <taxon>Pseudomonadota</taxon>
        <taxon>Betaproteobacteria</taxon>
        <taxon>Burkholderiales</taxon>
        <taxon>Oxalobacteraceae</taxon>
        <taxon>Collimonas</taxon>
    </lineage>
</organism>
<evidence type="ECO:0000256" key="4">
    <source>
        <dbReference type="ARBA" id="ARBA00022559"/>
    </source>
</evidence>
<dbReference type="InterPro" id="IPR000866">
    <property type="entry name" value="AhpC/TSA"/>
</dbReference>
<evidence type="ECO:0000256" key="6">
    <source>
        <dbReference type="ARBA" id="ARBA00023002"/>
    </source>
</evidence>
<dbReference type="PIRSF" id="PIRSF000239">
    <property type="entry name" value="AHPC"/>
    <property type="match status" value="1"/>
</dbReference>
<proteinExistence type="inferred from homology"/>
<dbReference type="Pfam" id="PF00578">
    <property type="entry name" value="AhpC-TSA"/>
    <property type="match status" value="1"/>
</dbReference>
<evidence type="ECO:0000256" key="12">
    <source>
        <dbReference type="ARBA" id="ARBA00049091"/>
    </source>
</evidence>
<keyword evidence="15" id="KW-1185">Reference proteome</keyword>
<evidence type="ECO:0000256" key="3">
    <source>
        <dbReference type="ARBA" id="ARBA00013017"/>
    </source>
</evidence>
<dbReference type="Proteomes" id="UP000074914">
    <property type="component" value="Chromosome"/>
</dbReference>
<dbReference type="InterPro" id="IPR013766">
    <property type="entry name" value="Thioredoxin_domain"/>
</dbReference>
<comment type="similarity">
    <text evidence="10">Belongs to the peroxiredoxin family. BCP/PrxQ subfamily.</text>
</comment>
<evidence type="ECO:0000259" key="13">
    <source>
        <dbReference type="PROSITE" id="PS51352"/>
    </source>
</evidence>
<dbReference type="InterPro" id="IPR050924">
    <property type="entry name" value="Peroxiredoxin_BCP/PrxQ"/>
</dbReference>
<dbReference type="InterPro" id="IPR024706">
    <property type="entry name" value="Peroxiredoxin_AhpC-typ"/>
</dbReference>
<evidence type="ECO:0000256" key="8">
    <source>
        <dbReference type="ARBA" id="ARBA00023284"/>
    </source>
</evidence>
<evidence type="ECO:0000313" key="14">
    <source>
        <dbReference type="EMBL" id="AMP14432.1"/>
    </source>
</evidence>
<evidence type="ECO:0000256" key="1">
    <source>
        <dbReference type="ARBA" id="ARBA00003330"/>
    </source>
</evidence>
<keyword evidence="8" id="KW-0676">Redox-active center</keyword>
<dbReference type="PANTHER" id="PTHR42801:SF4">
    <property type="entry name" value="AHPC_TSA FAMILY PROTEIN"/>
    <property type="match status" value="1"/>
</dbReference>
<keyword evidence="5" id="KW-0049">Antioxidant</keyword>
<dbReference type="EMBL" id="CP013236">
    <property type="protein sequence ID" value="AMP14432.1"/>
    <property type="molecule type" value="Genomic_DNA"/>
</dbReference>
<dbReference type="Gene3D" id="3.40.30.10">
    <property type="entry name" value="Glutaredoxin"/>
    <property type="match status" value="1"/>
</dbReference>
<reference evidence="14 15" key="1">
    <citation type="submission" date="2015-11" db="EMBL/GenBank/DDBJ databases">
        <title>Exploring the genomic traits of fungus-feeding bacterial genus Collimonas.</title>
        <authorList>
            <person name="Song C."/>
            <person name="Schmidt R."/>
            <person name="de Jager V."/>
            <person name="Krzyzanowska D."/>
            <person name="Jongedijk E."/>
            <person name="Cankar K."/>
            <person name="Beekwilder J."/>
            <person name="van Veen A."/>
            <person name="de Boer W."/>
            <person name="van Veen J.A."/>
            <person name="Garbeva P."/>
        </authorList>
    </citation>
    <scope>NUCLEOTIDE SEQUENCE [LARGE SCALE GENOMIC DNA]</scope>
    <source>
        <strain evidence="14 15">Ter291</strain>
    </source>
</reference>
<dbReference type="PROSITE" id="PS51352">
    <property type="entry name" value="THIOREDOXIN_2"/>
    <property type="match status" value="1"/>
</dbReference>
<evidence type="ECO:0000256" key="10">
    <source>
        <dbReference type="ARBA" id="ARBA00038489"/>
    </source>
</evidence>
<keyword evidence="4" id="KW-0575">Peroxidase</keyword>
<dbReference type="PANTHER" id="PTHR42801">
    <property type="entry name" value="THIOREDOXIN-DEPENDENT PEROXIDE REDUCTASE"/>
    <property type="match status" value="1"/>
</dbReference>
<dbReference type="EC" id="1.11.1.24" evidence="3"/>
<gene>
    <name evidence="14" type="ORF">CPter291_2170</name>
</gene>
<dbReference type="CDD" id="cd03017">
    <property type="entry name" value="PRX_BCP"/>
    <property type="match status" value="1"/>
</dbReference>
<evidence type="ECO:0000256" key="9">
    <source>
        <dbReference type="ARBA" id="ARBA00032824"/>
    </source>
</evidence>
<evidence type="ECO:0000256" key="5">
    <source>
        <dbReference type="ARBA" id="ARBA00022862"/>
    </source>
</evidence>
<dbReference type="InterPro" id="IPR036249">
    <property type="entry name" value="Thioredoxin-like_sf"/>
</dbReference>
<feature type="domain" description="Thioredoxin" evidence="13">
    <location>
        <begin position="6"/>
        <end position="156"/>
    </location>
</feature>
<evidence type="ECO:0000313" key="15">
    <source>
        <dbReference type="Proteomes" id="UP000074914"/>
    </source>
</evidence>
<evidence type="ECO:0000256" key="11">
    <source>
        <dbReference type="ARBA" id="ARBA00042639"/>
    </source>
</evidence>
<comment type="catalytic activity">
    <reaction evidence="12">
        <text>a hydroperoxide + [thioredoxin]-dithiol = an alcohol + [thioredoxin]-disulfide + H2O</text>
        <dbReference type="Rhea" id="RHEA:62620"/>
        <dbReference type="Rhea" id="RHEA-COMP:10698"/>
        <dbReference type="Rhea" id="RHEA-COMP:10700"/>
        <dbReference type="ChEBI" id="CHEBI:15377"/>
        <dbReference type="ChEBI" id="CHEBI:29950"/>
        <dbReference type="ChEBI" id="CHEBI:30879"/>
        <dbReference type="ChEBI" id="CHEBI:35924"/>
        <dbReference type="ChEBI" id="CHEBI:50058"/>
        <dbReference type="EC" id="1.11.1.24"/>
    </reaction>
</comment>
<sequence>MADHPSIINMTVPDFSAAMTGAQTFKLSDYHGKKIVLYFYPKDNTPGCTTEAIQFRDLHQEFQGHNTVILGVSRDSIRSHEGFKAKLGLPFELIADPDETLCAMFNVMKMKNMYGKQVRGIERSTFVIDAAGTLVKEWRGVKVPAHVEEVLEFVSH</sequence>
<dbReference type="SUPFAM" id="SSF52833">
    <property type="entry name" value="Thioredoxin-like"/>
    <property type="match status" value="1"/>
</dbReference>
<accession>A0ABN4MAD4</accession>
<protein>
    <recommendedName>
        <fullName evidence="3">thioredoxin-dependent peroxiredoxin</fullName>
        <ecNumber evidence="3">1.11.1.24</ecNumber>
    </recommendedName>
    <alternativeName>
        <fullName evidence="9">Thioredoxin peroxidase</fullName>
    </alternativeName>
    <alternativeName>
        <fullName evidence="11">Thioredoxin-dependent peroxiredoxin Bcp</fullName>
    </alternativeName>
</protein>
<keyword evidence="6" id="KW-0560">Oxidoreductase</keyword>
<name>A0ABN4MAD4_9BURK</name>